<dbReference type="EMBL" id="ACDX02000016">
    <property type="protein sequence ID" value="EFC87673.1"/>
    <property type="molecule type" value="Genomic_DNA"/>
</dbReference>
<organism evidence="1 2">
    <name type="scientific">Neisseria mucosa (strain ATCC 25996 / DSM 4631 / NCTC 10774 / M26)</name>
    <dbReference type="NCBI Taxonomy" id="546266"/>
    <lineage>
        <taxon>Bacteria</taxon>
        <taxon>Pseudomonadati</taxon>
        <taxon>Pseudomonadota</taxon>
        <taxon>Betaproteobacteria</taxon>
        <taxon>Neisseriales</taxon>
        <taxon>Neisseriaceae</taxon>
        <taxon>Neisseria</taxon>
    </lineage>
</organism>
<accession>D2ZZ29</accession>
<dbReference type="AlphaFoldDB" id="D2ZZ29"/>
<sequence length="100" mass="11634">MAYGLGILTISAKWIREGRVVRKKADQILSKRIFEEWSQRKSTGTVIPTQAGIQIFGFRKDLERHYSKSPDSRLRENDGKSSFYFNRPCFQTTFVSQIND</sequence>
<comment type="caution">
    <text evidence="1">The sequence shown here is derived from an EMBL/GenBank/DDBJ whole genome shotgun (WGS) entry which is preliminary data.</text>
</comment>
<evidence type="ECO:0000313" key="1">
    <source>
        <dbReference type="EMBL" id="EFC87673.1"/>
    </source>
</evidence>
<dbReference type="RefSeq" id="WP_003743959.1">
    <property type="nucleotide sequence ID" value="NZ_ACDX02000016.1"/>
</dbReference>
<evidence type="ECO:0000313" key="2">
    <source>
        <dbReference type="Proteomes" id="UP000003344"/>
    </source>
</evidence>
<name>D2ZZ29_NEIM2</name>
<reference evidence="1 2" key="1">
    <citation type="submission" date="2009-10" db="EMBL/GenBank/DDBJ databases">
        <authorList>
            <person name="Weinstock G."/>
            <person name="Sodergren E."/>
            <person name="Clifton S."/>
            <person name="Fulton L."/>
            <person name="Fulton B."/>
            <person name="Courtney L."/>
            <person name="Fronick C."/>
            <person name="Harrison M."/>
            <person name="Strong C."/>
            <person name="Farmer C."/>
            <person name="Delahaunty K."/>
            <person name="Markovic C."/>
            <person name="Hall O."/>
            <person name="Minx P."/>
            <person name="Tomlinson C."/>
            <person name="Mitreva M."/>
            <person name="Nelson J."/>
            <person name="Hou S."/>
            <person name="Wollam A."/>
            <person name="Pepin K.H."/>
            <person name="Johnson M."/>
            <person name="Bhonagiri V."/>
            <person name="Nash W.E."/>
            <person name="Warren W."/>
            <person name="Chinwalla A."/>
            <person name="Mardis E.R."/>
            <person name="Wilson R.K."/>
        </authorList>
    </citation>
    <scope>NUCLEOTIDE SEQUENCE [LARGE SCALE GENOMIC DNA]</scope>
    <source>
        <strain evidence="2">ATCC 25996 / DSM 4631 / NCTC 10774 / M26</strain>
    </source>
</reference>
<proteinExistence type="predicted"/>
<gene>
    <name evidence="1" type="ORF">NEIMUCOT_05898</name>
</gene>
<dbReference type="Proteomes" id="UP000003344">
    <property type="component" value="Unassembled WGS sequence"/>
</dbReference>
<protein>
    <submittedName>
        <fullName evidence="1">Uncharacterized protein</fullName>
    </submittedName>
</protein>
<dbReference type="STRING" id="546266.NEIMUCOT_05898"/>